<reference evidence="6 7" key="1">
    <citation type="submission" date="2020-12" db="EMBL/GenBank/DDBJ databases">
        <title>Concerted genomic and epigenomic changes stabilize Arabidopsis allopolyploids.</title>
        <authorList>
            <person name="Chen Z."/>
        </authorList>
    </citation>
    <scope>NUCLEOTIDE SEQUENCE [LARGE SCALE GENOMIC DNA]</scope>
    <source>
        <strain evidence="6">Allo738</strain>
        <tissue evidence="6">Leaf</tissue>
    </source>
</reference>
<protein>
    <submittedName>
        <fullName evidence="6">Ulp1 protease family C-terminal catalytic domain</fullName>
    </submittedName>
</protein>
<dbReference type="GO" id="GO:0008234">
    <property type="term" value="F:cysteine-type peptidase activity"/>
    <property type="evidence" value="ECO:0007669"/>
    <property type="project" value="InterPro"/>
</dbReference>
<keyword evidence="1 6" id="KW-0645">Protease</keyword>
<feature type="coiled-coil region" evidence="3">
    <location>
        <begin position="466"/>
        <end position="493"/>
    </location>
</feature>
<dbReference type="Proteomes" id="UP000694240">
    <property type="component" value="Chromosome 6"/>
</dbReference>
<dbReference type="InterPro" id="IPR015410">
    <property type="entry name" value="DUF1985"/>
</dbReference>
<dbReference type="Pfam" id="PF09331">
    <property type="entry name" value="DUF1985"/>
    <property type="match status" value="1"/>
</dbReference>
<evidence type="ECO:0000256" key="1">
    <source>
        <dbReference type="ARBA" id="ARBA00022670"/>
    </source>
</evidence>
<dbReference type="GO" id="GO:0006508">
    <property type="term" value="P:proteolysis"/>
    <property type="evidence" value="ECO:0007669"/>
    <property type="project" value="UniProtKB-KW"/>
</dbReference>
<feature type="compositionally biased region" description="Basic residues" evidence="4">
    <location>
        <begin position="27"/>
        <end position="36"/>
    </location>
</feature>
<dbReference type="PANTHER" id="PTHR48449">
    <property type="entry name" value="DUF1985 DOMAIN-CONTAINING PROTEIN"/>
    <property type="match status" value="1"/>
</dbReference>
<evidence type="ECO:0000256" key="4">
    <source>
        <dbReference type="SAM" id="MobiDB-lite"/>
    </source>
</evidence>
<gene>
    <name evidence="6" type="ORF">ISN45_Aa01g037430</name>
</gene>
<feature type="compositionally biased region" description="Acidic residues" evidence="4">
    <location>
        <begin position="446"/>
        <end position="457"/>
    </location>
</feature>
<proteinExistence type="predicted"/>
<name>A0A8T2C7F0_9BRAS</name>
<dbReference type="Pfam" id="PF02902">
    <property type="entry name" value="Peptidase_C48"/>
    <property type="match status" value="1"/>
</dbReference>
<comment type="caution">
    <text evidence="6">The sequence shown here is derived from an EMBL/GenBank/DDBJ whole genome shotgun (WGS) entry which is preliminary data.</text>
</comment>
<sequence length="1568" mass="174418">MAGNKQKDEVPKKQHTREGPEKEKRVLRVSPRRKLSPIKPPEELGSTSVAPTEDLIVEELPPRLFAIDRYPSKTKMNAYSKPEYISDIAQVLKGKPEMQMLLDSPFGYFFGIPANKSSFSGKLVLGLICRQLVTNKVNEMWMVFGGHPIKFGLREFSMVTGLECGVYPNKKDVEAVLKVKPGCKKVWDALFVEKFGEDANPLVQDLVAWLKEDTTMDGWKQLALSLIILVDGVIACGKNPIRPQDTTVEMTKNVKFFLKYPWGRLSFTRTLERIANFQTPSEAQKLIRCVKDGSYALHGFPLALQLFAFETIPSLAKLVPDDEANKTFTQRSIHHLASLRAIRTSSILECEAAEEVEVTYLVKPEDNICPPSLSWDDEVEDPRVAYIERLLLAGHEWKEEEWVGGNAAFPKQERPPQLGEIRVKKRKRNVPAPNAPALKKQKSIVEEENEDTAEDCSEDPQFEKFVVELRRCFKRQEAQNKQMQEDLKKFVRKEIRAALDPKVKKTEPTKTSHASQGPNKSVVKAPMSVMKASKKMSTKKVFKSGTRKSSRLKNIMTSVAEITQLSDGNSSSEEDDQDEANNEGGFSVNDGGDFSNRDEGMVNTGVANISVGGPTPSHQDEGARDGGESVLVGTQSGTEEKASADTEMEEIPSPVPSTSVQDKGPIDGGEPVVVGTQRGTDEKPTADTEMVENPSGLPATSGQGEEHGAGLVSEANVGEQPAISEDNDRDTSSQAQHTEEPGVDAGDVPNVVAESKVDDSVLEGTLGDPPSPFAVVKNVLQELATKASMDVDAANVKEGVLEQQGIVDGVEEQEDSNPGLDEADTTVGSLENIDEPNNDAAVEAIAVKIPTPVVPKKLKKQIIVEMDEALPEGFKETTVLVEAAEDSEVVIAAGNVPYNPLEKVDASKLELLTNVLQGFNVKHTLFGYRKVDNEFFSMLIAQGQWVDNLVLEMLAILMWHKNGQQMIANRCVVLDSFLLYELTKRAVSFRNCINKLGFKWGGRLYDMANGIHIHREPSLRWFKDVDVVYAPMNWKGDHWVGLAIHLRARNIVVYDGLIEHTRESVAWSKMQPVCEMMPYLVRAMCADVLPEKYSVEPFAYERNVMVAQNPSTGDCGPYAMKFLELLAFGHPISDLVNIQEADMATYRQVYATEIYEHGKRECGHRRLLSGRGGRNIVYRSDVLKDANIYSMCSDPDDFHAAGHDPNDINAEGRYRPFFKRCLEAGNPIAIYHEGLRLVTHESDIKGAIVLLQRNVPRHADATLACAILCICDGNAHMGGVYLRLFANNHYALESEETRDMCEELLEEIKNYGIRLNNTYGATFSYPEERGIQTPPCAMLCYIRSGPFKNVCNVCYLWCNMAFPATPPTEMYLAIQLPNPISVLINYLPVSQTPIETLRHLVEASDVNAIVMDDFITWPHFVQPESPFRAYFSLLLERGAIPAIYLEGVRQASSFLTVAHGITLLNSVAPSNPLACFATGLFLTCTGNHVDFLPVSDMFWAMTPTLAAAHSVGELVMYHISQLHTEGPRLWQRSWRYVHTPACVGLCTYSSGCRGCFFYWYAREMCVFY</sequence>
<evidence type="ECO:0000313" key="6">
    <source>
        <dbReference type="EMBL" id="KAG7595019.1"/>
    </source>
</evidence>
<feature type="region of interest" description="Disordered" evidence="4">
    <location>
        <begin position="426"/>
        <end position="457"/>
    </location>
</feature>
<feature type="domain" description="Ubiquitin-like protease family profile" evidence="5">
    <location>
        <begin position="929"/>
        <end position="1126"/>
    </location>
</feature>
<keyword evidence="7" id="KW-1185">Reference proteome</keyword>
<feature type="compositionally biased region" description="Basic residues" evidence="4">
    <location>
        <begin position="532"/>
        <end position="551"/>
    </location>
</feature>
<keyword evidence="2" id="KW-0378">Hydrolase</keyword>
<feature type="compositionally biased region" description="Polar residues" evidence="4">
    <location>
        <begin position="555"/>
        <end position="571"/>
    </location>
</feature>
<dbReference type="InterPro" id="IPR003653">
    <property type="entry name" value="Peptidase_C48_C"/>
</dbReference>
<dbReference type="PANTHER" id="PTHR48449:SF1">
    <property type="entry name" value="DUF1985 DOMAIN-CONTAINING PROTEIN"/>
    <property type="match status" value="1"/>
</dbReference>
<feature type="region of interest" description="Disordered" evidence="4">
    <location>
        <begin position="531"/>
        <end position="749"/>
    </location>
</feature>
<evidence type="ECO:0000256" key="3">
    <source>
        <dbReference type="SAM" id="Coils"/>
    </source>
</evidence>
<feature type="compositionally biased region" description="Basic and acidic residues" evidence="4">
    <location>
        <begin position="618"/>
        <end position="627"/>
    </location>
</feature>
<feature type="compositionally biased region" description="Basic and acidic residues" evidence="4">
    <location>
        <begin position="1"/>
        <end position="26"/>
    </location>
</feature>
<dbReference type="EMBL" id="JAEFBK010000006">
    <property type="protein sequence ID" value="KAG7595019.1"/>
    <property type="molecule type" value="Genomic_DNA"/>
</dbReference>
<accession>A0A8T2C7F0</accession>
<feature type="compositionally biased region" description="Acidic residues" evidence="4">
    <location>
        <begin position="572"/>
        <end position="581"/>
    </location>
</feature>
<organism evidence="6 7">
    <name type="scientific">Arabidopsis thaliana x Arabidopsis arenosa</name>
    <dbReference type="NCBI Taxonomy" id="1240361"/>
    <lineage>
        <taxon>Eukaryota</taxon>
        <taxon>Viridiplantae</taxon>
        <taxon>Streptophyta</taxon>
        <taxon>Embryophyta</taxon>
        <taxon>Tracheophyta</taxon>
        <taxon>Spermatophyta</taxon>
        <taxon>Magnoliopsida</taxon>
        <taxon>eudicotyledons</taxon>
        <taxon>Gunneridae</taxon>
        <taxon>Pentapetalae</taxon>
        <taxon>rosids</taxon>
        <taxon>malvids</taxon>
        <taxon>Brassicales</taxon>
        <taxon>Brassicaceae</taxon>
        <taxon>Camelineae</taxon>
        <taxon>Arabidopsis</taxon>
    </lineage>
</organism>
<keyword evidence="3" id="KW-0175">Coiled coil</keyword>
<evidence type="ECO:0000313" key="7">
    <source>
        <dbReference type="Proteomes" id="UP000694240"/>
    </source>
</evidence>
<evidence type="ECO:0000256" key="2">
    <source>
        <dbReference type="ARBA" id="ARBA00022801"/>
    </source>
</evidence>
<evidence type="ECO:0000259" key="5">
    <source>
        <dbReference type="PROSITE" id="PS50600"/>
    </source>
</evidence>
<dbReference type="PROSITE" id="PS50600">
    <property type="entry name" value="ULP_PROTEASE"/>
    <property type="match status" value="1"/>
</dbReference>
<feature type="region of interest" description="Disordered" evidence="4">
    <location>
        <begin position="1"/>
        <end position="50"/>
    </location>
</feature>